<feature type="region of interest" description="Disordered" evidence="1">
    <location>
        <begin position="208"/>
        <end position="243"/>
    </location>
</feature>
<feature type="region of interest" description="Disordered" evidence="1">
    <location>
        <begin position="175"/>
        <end position="195"/>
    </location>
</feature>
<dbReference type="KEGG" id="huw:FPZ11_16475"/>
<feature type="transmembrane region" description="Helical" evidence="2">
    <location>
        <begin position="149"/>
        <end position="171"/>
    </location>
</feature>
<organism evidence="4 5">
    <name type="scientific">Humibacter ginsenosidimutans</name>
    <dbReference type="NCBI Taxonomy" id="2599293"/>
    <lineage>
        <taxon>Bacteria</taxon>
        <taxon>Bacillati</taxon>
        <taxon>Actinomycetota</taxon>
        <taxon>Actinomycetes</taxon>
        <taxon>Micrococcales</taxon>
        <taxon>Microbacteriaceae</taxon>
        <taxon>Humibacter</taxon>
    </lineage>
</organism>
<feature type="transmembrane region" description="Helical" evidence="2">
    <location>
        <begin position="115"/>
        <end position="137"/>
    </location>
</feature>
<evidence type="ECO:0000256" key="2">
    <source>
        <dbReference type="SAM" id="Phobius"/>
    </source>
</evidence>
<feature type="compositionally biased region" description="Low complexity" evidence="1">
    <location>
        <begin position="1"/>
        <end position="17"/>
    </location>
</feature>
<dbReference type="OrthoDB" id="7359894at2"/>
<evidence type="ECO:0000259" key="3">
    <source>
        <dbReference type="Pfam" id="PF04024"/>
    </source>
</evidence>
<evidence type="ECO:0000256" key="1">
    <source>
        <dbReference type="SAM" id="MobiDB-lite"/>
    </source>
</evidence>
<dbReference type="Pfam" id="PF04024">
    <property type="entry name" value="PspC"/>
    <property type="match status" value="1"/>
</dbReference>
<dbReference type="EMBL" id="CP042305">
    <property type="protein sequence ID" value="QDZ16142.1"/>
    <property type="molecule type" value="Genomic_DNA"/>
</dbReference>
<keyword evidence="2" id="KW-0472">Membrane</keyword>
<dbReference type="Proteomes" id="UP000320216">
    <property type="component" value="Chromosome"/>
</dbReference>
<sequence>MTDHSSPSASNAAPGSGQRPGTQSPTAHGPASARFFGWMRSLGVYRQNGWIGGVCGGVAARLGIDPIIVRGIAIVIAVLGGPAFLLYAAAWALLPDAQGDIHLERLFRGHFDPPIIAIIVIALFSFLPFAQGFWWAGAQFWDGLSWFSAMGRVMWTLLVIALIVGVVVWAARSGRVPPTPPTSTPTSPTDAGGGAAYSGYASAAPASTTQEAPAQATAPASEGTASSADPAPPATPAQAATDDAYADWRTRQETWKADYAAWSAREADARAARAQRSAETRAQAQALVAEAEAARRARRAANPRTSAAYVGIALGVALVVGGVAGILAPSGLEVVVGLAIATLALGASIVLAGALRRRSGFLSFVSIVLLCGMLVAAVVPRHHALVGTDASYTDVGAVSILQPVGSSFLDYEHPGDYRADVVQVAGRVTITVGPDVSARVIVTQHTPGSRVSLWRTESDGNLVSSRFAPVSSDGITKTYEVGHGSPDVIVRVDQAAGEVALQALAPAD</sequence>
<dbReference type="AlphaFoldDB" id="A0A5B8M923"/>
<evidence type="ECO:0000313" key="4">
    <source>
        <dbReference type="EMBL" id="QDZ16142.1"/>
    </source>
</evidence>
<feature type="transmembrane region" description="Helical" evidence="2">
    <location>
        <begin position="361"/>
        <end position="379"/>
    </location>
</feature>
<reference evidence="4 5" key="1">
    <citation type="submission" date="2019-07" db="EMBL/GenBank/DDBJ databases">
        <title>Full genome sequence of Humibacter sp. WJ7-1.</title>
        <authorList>
            <person name="Im W.-T."/>
        </authorList>
    </citation>
    <scope>NUCLEOTIDE SEQUENCE [LARGE SCALE GENOMIC DNA]</scope>
    <source>
        <strain evidence="4 5">WJ7-1</strain>
    </source>
</reference>
<feature type="transmembrane region" description="Helical" evidence="2">
    <location>
        <begin position="306"/>
        <end position="328"/>
    </location>
</feature>
<feature type="transmembrane region" description="Helical" evidence="2">
    <location>
        <begin position="67"/>
        <end position="94"/>
    </location>
</feature>
<feature type="domain" description="Phage shock protein PspC N-terminal" evidence="3">
    <location>
        <begin position="46"/>
        <end position="96"/>
    </location>
</feature>
<feature type="compositionally biased region" description="Low complexity" evidence="1">
    <location>
        <begin position="208"/>
        <end position="229"/>
    </location>
</feature>
<gene>
    <name evidence="4" type="ORF">FPZ11_16475</name>
</gene>
<keyword evidence="2" id="KW-0812">Transmembrane</keyword>
<protein>
    <submittedName>
        <fullName evidence="4">PspC domain-containing protein</fullName>
    </submittedName>
</protein>
<dbReference type="InterPro" id="IPR007168">
    <property type="entry name" value="Phageshock_PspC_N"/>
</dbReference>
<feature type="region of interest" description="Disordered" evidence="1">
    <location>
        <begin position="1"/>
        <end position="29"/>
    </location>
</feature>
<proteinExistence type="predicted"/>
<accession>A0A5B8M923</accession>
<keyword evidence="5" id="KW-1185">Reference proteome</keyword>
<keyword evidence="2" id="KW-1133">Transmembrane helix</keyword>
<feature type="transmembrane region" description="Helical" evidence="2">
    <location>
        <begin position="334"/>
        <end position="354"/>
    </location>
</feature>
<name>A0A5B8M923_9MICO</name>
<evidence type="ECO:0000313" key="5">
    <source>
        <dbReference type="Proteomes" id="UP000320216"/>
    </source>
</evidence>
<dbReference type="RefSeq" id="WP_146322146.1">
    <property type="nucleotide sequence ID" value="NZ_CP042305.1"/>
</dbReference>